<reference evidence="10 11" key="1">
    <citation type="journal article" date="2021" name="Commun. Biol.">
        <title>The genome of Shorea leprosula (Dipterocarpaceae) highlights the ecological relevance of drought in aseasonal tropical rainforests.</title>
        <authorList>
            <person name="Ng K.K.S."/>
            <person name="Kobayashi M.J."/>
            <person name="Fawcett J.A."/>
            <person name="Hatakeyama M."/>
            <person name="Paape T."/>
            <person name="Ng C.H."/>
            <person name="Ang C.C."/>
            <person name="Tnah L.H."/>
            <person name="Lee C.T."/>
            <person name="Nishiyama T."/>
            <person name="Sese J."/>
            <person name="O'Brien M.J."/>
            <person name="Copetti D."/>
            <person name="Mohd Noor M.I."/>
            <person name="Ong R.C."/>
            <person name="Putra M."/>
            <person name="Sireger I.Z."/>
            <person name="Indrioko S."/>
            <person name="Kosugi Y."/>
            <person name="Izuno A."/>
            <person name="Isagi Y."/>
            <person name="Lee S.L."/>
            <person name="Shimizu K.K."/>
        </authorList>
    </citation>
    <scope>NUCLEOTIDE SEQUENCE [LARGE SCALE GENOMIC DNA]</scope>
    <source>
        <strain evidence="10">214</strain>
    </source>
</reference>
<keyword evidence="4" id="KW-0904">Protein phosphatase</keyword>
<feature type="domain" description="Serine/threonine specific protein phosphatases" evidence="9">
    <location>
        <begin position="99"/>
        <end position="104"/>
    </location>
</feature>
<dbReference type="SMART" id="SM00156">
    <property type="entry name" value="PP2Ac"/>
    <property type="match status" value="1"/>
</dbReference>
<dbReference type="PANTHER" id="PTHR11668">
    <property type="entry name" value="SERINE/THREONINE PROTEIN PHOSPHATASE"/>
    <property type="match status" value="1"/>
</dbReference>
<dbReference type="GO" id="GO:0005634">
    <property type="term" value="C:nucleus"/>
    <property type="evidence" value="ECO:0007669"/>
    <property type="project" value="TreeGrafter"/>
</dbReference>
<dbReference type="InterPro" id="IPR004843">
    <property type="entry name" value="Calcineurin-like_PHP"/>
</dbReference>
<evidence type="ECO:0000256" key="3">
    <source>
        <dbReference type="ARBA" id="ARBA00022801"/>
    </source>
</evidence>
<dbReference type="Proteomes" id="UP001054252">
    <property type="component" value="Unassembled WGS sequence"/>
</dbReference>
<keyword evidence="3 8" id="KW-0378">Hydrolase</keyword>
<dbReference type="EC" id="3.1.3.16" evidence="8"/>
<proteinExistence type="inferred from homology"/>
<dbReference type="GO" id="GO:0004722">
    <property type="term" value="F:protein serine/threonine phosphatase activity"/>
    <property type="evidence" value="ECO:0007669"/>
    <property type="project" value="UniProtKB-EC"/>
</dbReference>
<sequence length="195" mass="22406">MVLSILFGERYNFVFFNPESRNGACSFLNISICSFYLHDIVDIHCQYCDLLRLFESGGFPPHSNYLFLGDYVDRGKQSLETICLLLAYQIKFPNNFFLLRGNHECASINHMYGFYDECKKKVRVRLWKVFTDCFNCLPTAALIDERILCMHGGLSPDLRSFDQIRNLPRPTDVPDSGCYVISSGQILIKIFEAGP</sequence>
<dbReference type="EMBL" id="BPVZ01000001">
    <property type="protein sequence ID" value="GKU85759.1"/>
    <property type="molecule type" value="Genomic_DNA"/>
</dbReference>
<dbReference type="PRINTS" id="PR00114">
    <property type="entry name" value="STPHPHTASE"/>
</dbReference>
<keyword evidence="11" id="KW-1185">Reference proteome</keyword>
<dbReference type="Pfam" id="PF00149">
    <property type="entry name" value="Metallophos"/>
    <property type="match status" value="1"/>
</dbReference>
<evidence type="ECO:0000259" key="9">
    <source>
        <dbReference type="PROSITE" id="PS00125"/>
    </source>
</evidence>
<dbReference type="InterPro" id="IPR006186">
    <property type="entry name" value="Ser/Thr-sp_prot-phosphatase"/>
</dbReference>
<dbReference type="PANTHER" id="PTHR11668:SF300">
    <property type="entry name" value="SERINE_THREONINE-PROTEIN PHOSPHATASE"/>
    <property type="match status" value="1"/>
</dbReference>
<comment type="similarity">
    <text evidence="8">Belongs to the PPP phosphatase family.</text>
</comment>
<comment type="cofactor">
    <cofactor evidence="1">
        <name>Mn(2+)</name>
        <dbReference type="ChEBI" id="CHEBI:29035"/>
    </cofactor>
</comment>
<dbReference type="InterPro" id="IPR050341">
    <property type="entry name" value="PP1_catalytic_subunit"/>
</dbReference>
<comment type="catalytic activity">
    <reaction evidence="7 8">
        <text>O-phospho-L-threonyl-[protein] + H2O = L-threonyl-[protein] + phosphate</text>
        <dbReference type="Rhea" id="RHEA:47004"/>
        <dbReference type="Rhea" id="RHEA-COMP:11060"/>
        <dbReference type="Rhea" id="RHEA-COMP:11605"/>
        <dbReference type="ChEBI" id="CHEBI:15377"/>
        <dbReference type="ChEBI" id="CHEBI:30013"/>
        <dbReference type="ChEBI" id="CHEBI:43474"/>
        <dbReference type="ChEBI" id="CHEBI:61977"/>
        <dbReference type="EC" id="3.1.3.16"/>
    </reaction>
</comment>
<keyword evidence="2" id="KW-0479">Metal-binding</keyword>
<evidence type="ECO:0000256" key="1">
    <source>
        <dbReference type="ARBA" id="ARBA00001936"/>
    </source>
</evidence>
<dbReference type="SUPFAM" id="SSF56300">
    <property type="entry name" value="Metallo-dependent phosphatases"/>
    <property type="match status" value="1"/>
</dbReference>
<evidence type="ECO:0000256" key="2">
    <source>
        <dbReference type="ARBA" id="ARBA00022723"/>
    </source>
</evidence>
<keyword evidence="5" id="KW-0464">Manganese</keyword>
<evidence type="ECO:0000256" key="4">
    <source>
        <dbReference type="ARBA" id="ARBA00022912"/>
    </source>
</evidence>
<gene>
    <name evidence="10" type="ORF">SLEP1_g384</name>
</gene>
<protein>
    <recommendedName>
        <fullName evidence="8">Serine/threonine-protein phosphatase</fullName>
        <ecNumber evidence="8">3.1.3.16</ecNumber>
    </recommendedName>
</protein>
<accession>A0AAV5HIM7</accession>
<comment type="caution">
    <text evidence="10">The sequence shown here is derived from an EMBL/GenBank/DDBJ whole genome shotgun (WGS) entry which is preliminary data.</text>
</comment>
<dbReference type="AlphaFoldDB" id="A0AAV5HIM7"/>
<organism evidence="10 11">
    <name type="scientific">Rubroshorea leprosula</name>
    <dbReference type="NCBI Taxonomy" id="152421"/>
    <lineage>
        <taxon>Eukaryota</taxon>
        <taxon>Viridiplantae</taxon>
        <taxon>Streptophyta</taxon>
        <taxon>Embryophyta</taxon>
        <taxon>Tracheophyta</taxon>
        <taxon>Spermatophyta</taxon>
        <taxon>Magnoliopsida</taxon>
        <taxon>eudicotyledons</taxon>
        <taxon>Gunneridae</taxon>
        <taxon>Pentapetalae</taxon>
        <taxon>rosids</taxon>
        <taxon>malvids</taxon>
        <taxon>Malvales</taxon>
        <taxon>Dipterocarpaceae</taxon>
        <taxon>Rubroshorea</taxon>
    </lineage>
</organism>
<evidence type="ECO:0000313" key="11">
    <source>
        <dbReference type="Proteomes" id="UP001054252"/>
    </source>
</evidence>
<comment type="catalytic activity">
    <reaction evidence="6">
        <text>O-phospho-L-seryl-[protein] + H2O = L-seryl-[protein] + phosphate</text>
        <dbReference type="Rhea" id="RHEA:20629"/>
        <dbReference type="Rhea" id="RHEA-COMP:9863"/>
        <dbReference type="Rhea" id="RHEA-COMP:11604"/>
        <dbReference type="ChEBI" id="CHEBI:15377"/>
        <dbReference type="ChEBI" id="CHEBI:29999"/>
        <dbReference type="ChEBI" id="CHEBI:43474"/>
        <dbReference type="ChEBI" id="CHEBI:83421"/>
        <dbReference type="EC" id="3.1.3.16"/>
    </reaction>
</comment>
<dbReference type="InterPro" id="IPR029052">
    <property type="entry name" value="Metallo-depent_PP-like"/>
</dbReference>
<dbReference type="GO" id="GO:0005737">
    <property type="term" value="C:cytoplasm"/>
    <property type="evidence" value="ECO:0007669"/>
    <property type="project" value="TreeGrafter"/>
</dbReference>
<dbReference type="PROSITE" id="PS00125">
    <property type="entry name" value="SER_THR_PHOSPHATASE"/>
    <property type="match status" value="1"/>
</dbReference>
<evidence type="ECO:0000256" key="5">
    <source>
        <dbReference type="ARBA" id="ARBA00023211"/>
    </source>
</evidence>
<evidence type="ECO:0000256" key="7">
    <source>
        <dbReference type="ARBA" id="ARBA00048336"/>
    </source>
</evidence>
<evidence type="ECO:0000256" key="6">
    <source>
        <dbReference type="ARBA" id="ARBA00047761"/>
    </source>
</evidence>
<name>A0AAV5HIM7_9ROSI</name>
<evidence type="ECO:0000256" key="8">
    <source>
        <dbReference type="RuleBase" id="RU004273"/>
    </source>
</evidence>
<evidence type="ECO:0000313" key="10">
    <source>
        <dbReference type="EMBL" id="GKU85759.1"/>
    </source>
</evidence>
<dbReference type="GO" id="GO:0046872">
    <property type="term" value="F:metal ion binding"/>
    <property type="evidence" value="ECO:0007669"/>
    <property type="project" value="UniProtKB-KW"/>
</dbReference>
<dbReference type="Gene3D" id="3.60.21.10">
    <property type="match status" value="1"/>
</dbReference>